<dbReference type="PROSITE" id="PS50850">
    <property type="entry name" value="MFS"/>
    <property type="match status" value="1"/>
</dbReference>
<evidence type="ECO:0000256" key="7">
    <source>
        <dbReference type="SAM" id="Phobius"/>
    </source>
</evidence>
<feature type="transmembrane region" description="Helical" evidence="7">
    <location>
        <begin position="222"/>
        <end position="242"/>
    </location>
</feature>
<feature type="transmembrane region" description="Helical" evidence="7">
    <location>
        <begin position="20"/>
        <end position="43"/>
    </location>
</feature>
<comment type="caution">
    <text evidence="9">The sequence shown here is derived from an EMBL/GenBank/DDBJ whole genome shotgun (WGS) entry which is preliminary data.</text>
</comment>
<feature type="domain" description="Major facilitator superfamily (MFS) profile" evidence="8">
    <location>
        <begin position="214"/>
        <end position="439"/>
    </location>
</feature>
<feature type="transmembrane region" description="Helical" evidence="7">
    <location>
        <begin position="176"/>
        <end position="194"/>
    </location>
</feature>
<proteinExistence type="predicted"/>
<dbReference type="Pfam" id="PF03825">
    <property type="entry name" value="Nuc_H_symport"/>
    <property type="match status" value="1"/>
</dbReference>
<keyword evidence="2" id="KW-0813">Transport</keyword>
<feature type="transmembrane region" description="Helical" evidence="7">
    <location>
        <begin position="382"/>
        <end position="403"/>
    </location>
</feature>
<evidence type="ECO:0000256" key="5">
    <source>
        <dbReference type="ARBA" id="ARBA00022989"/>
    </source>
</evidence>
<dbReference type="InterPro" id="IPR036259">
    <property type="entry name" value="MFS_trans_sf"/>
</dbReference>
<dbReference type="Gene3D" id="1.20.1250.20">
    <property type="entry name" value="MFS general substrate transporter like domains"/>
    <property type="match status" value="2"/>
</dbReference>
<evidence type="ECO:0000256" key="2">
    <source>
        <dbReference type="ARBA" id="ARBA00022448"/>
    </source>
</evidence>
<feature type="transmembrane region" description="Helical" evidence="7">
    <location>
        <begin position="254"/>
        <end position="277"/>
    </location>
</feature>
<feature type="transmembrane region" description="Helical" evidence="7">
    <location>
        <begin position="308"/>
        <end position="328"/>
    </location>
</feature>
<evidence type="ECO:0000256" key="1">
    <source>
        <dbReference type="ARBA" id="ARBA00004651"/>
    </source>
</evidence>
<evidence type="ECO:0000313" key="10">
    <source>
        <dbReference type="Proteomes" id="UP000612585"/>
    </source>
</evidence>
<keyword evidence="3" id="KW-1003">Cell membrane</keyword>
<accession>A0A8J3ZAF6</accession>
<gene>
    <name evidence="9" type="primary">yegT</name>
    <name evidence="9" type="ORF">Vau01_078900</name>
</gene>
<feature type="transmembrane region" description="Helical" evidence="7">
    <location>
        <begin position="284"/>
        <end position="302"/>
    </location>
</feature>
<feature type="transmembrane region" description="Helical" evidence="7">
    <location>
        <begin position="143"/>
        <end position="164"/>
    </location>
</feature>
<name>A0A8J3ZAF6_9ACTN</name>
<feature type="transmembrane region" description="Helical" evidence="7">
    <location>
        <begin position="87"/>
        <end position="106"/>
    </location>
</feature>
<sequence length="439" mass="47707">MAAMTGPPGSTISGATRLKLSTMMFLQFFVWGAWFVTMGTFLGEELEASGSQISLAYLTQSLGAIAAPFFIGLIADQFFSAQKVLGILHLAGAALLFLASTMSTFGAFFPVILVYMILYMPTLALVNSVSFRQMASPEKQFPAVRVLGTIGWIVAGVIIGWLAWEQEAQLSQTYRMAAVASLILGVFSFFLPATPPTHRGEKTSIRDILGLEAIGLLKNRSYLVFFLSSIAICIPLAFYYNFTNLFLNEEGVKSAAAVQSLGQVSEVLFLLLMPFLLMRIGVKLTLAVGMAAWAIRYVFFAFGDAGSLFWMLLVGIVLHGICYDFFFVAGQIYTDKFAGERFRSAAQGLITLATYGVGILIGSLAAGPIVDNFATDDGHDWTQIWIIPAVIAGVVMILFLILFKDRRVDHVTMLDAASTTLEAPGIAVPREQRPRSGTP</sequence>
<dbReference type="CDD" id="cd06177">
    <property type="entry name" value="MFS_NHS"/>
    <property type="match status" value="1"/>
</dbReference>
<feature type="transmembrane region" description="Helical" evidence="7">
    <location>
        <begin position="112"/>
        <end position="131"/>
    </location>
</feature>
<dbReference type="GO" id="GO:0005886">
    <property type="term" value="C:plasma membrane"/>
    <property type="evidence" value="ECO:0007669"/>
    <property type="project" value="UniProtKB-SubCell"/>
</dbReference>
<keyword evidence="10" id="KW-1185">Reference proteome</keyword>
<dbReference type="GO" id="GO:0015213">
    <property type="term" value="F:uridine transmembrane transporter activity"/>
    <property type="evidence" value="ECO:0007669"/>
    <property type="project" value="TreeGrafter"/>
</dbReference>
<organism evidence="9 10">
    <name type="scientific">Virgisporangium aurantiacum</name>
    <dbReference type="NCBI Taxonomy" id="175570"/>
    <lineage>
        <taxon>Bacteria</taxon>
        <taxon>Bacillati</taxon>
        <taxon>Actinomycetota</taxon>
        <taxon>Actinomycetes</taxon>
        <taxon>Micromonosporales</taxon>
        <taxon>Micromonosporaceae</taxon>
        <taxon>Virgisporangium</taxon>
    </lineage>
</organism>
<dbReference type="AlphaFoldDB" id="A0A8J3ZAF6"/>
<dbReference type="PANTHER" id="PTHR23522">
    <property type="entry name" value="BLL5896 PROTEIN"/>
    <property type="match status" value="1"/>
</dbReference>
<dbReference type="GO" id="GO:0015212">
    <property type="term" value="F:cytidine transmembrane transporter activity"/>
    <property type="evidence" value="ECO:0007669"/>
    <property type="project" value="TreeGrafter"/>
</dbReference>
<feature type="transmembrane region" description="Helical" evidence="7">
    <location>
        <begin position="349"/>
        <end position="370"/>
    </location>
</feature>
<dbReference type="PANTHER" id="PTHR23522:SF4">
    <property type="entry name" value="NUCLEOSIDE PERMEASE NUPG-RELATED"/>
    <property type="match status" value="1"/>
</dbReference>
<evidence type="ECO:0000256" key="3">
    <source>
        <dbReference type="ARBA" id="ARBA00022475"/>
    </source>
</evidence>
<dbReference type="Proteomes" id="UP000612585">
    <property type="component" value="Unassembled WGS sequence"/>
</dbReference>
<feature type="transmembrane region" description="Helical" evidence="7">
    <location>
        <begin position="55"/>
        <end position="75"/>
    </location>
</feature>
<dbReference type="EMBL" id="BOPG01000053">
    <property type="protein sequence ID" value="GIJ60374.1"/>
    <property type="molecule type" value="Genomic_DNA"/>
</dbReference>
<dbReference type="SUPFAM" id="SSF103473">
    <property type="entry name" value="MFS general substrate transporter"/>
    <property type="match status" value="1"/>
</dbReference>
<reference evidence="9" key="1">
    <citation type="submission" date="2021-01" db="EMBL/GenBank/DDBJ databases">
        <title>Whole genome shotgun sequence of Virgisporangium aurantiacum NBRC 16421.</title>
        <authorList>
            <person name="Komaki H."/>
            <person name="Tamura T."/>
        </authorList>
    </citation>
    <scope>NUCLEOTIDE SEQUENCE</scope>
    <source>
        <strain evidence="9">NBRC 16421</strain>
    </source>
</reference>
<dbReference type="InterPro" id="IPR004740">
    <property type="entry name" value="Nuc_H_symport"/>
</dbReference>
<keyword evidence="4 7" id="KW-0812">Transmembrane</keyword>
<keyword evidence="6 7" id="KW-0472">Membrane</keyword>
<keyword evidence="5 7" id="KW-1133">Transmembrane helix</keyword>
<evidence type="ECO:0000256" key="4">
    <source>
        <dbReference type="ARBA" id="ARBA00022692"/>
    </source>
</evidence>
<evidence type="ECO:0000259" key="8">
    <source>
        <dbReference type="PROSITE" id="PS50850"/>
    </source>
</evidence>
<comment type="subcellular location">
    <subcellularLocation>
        <location evidence="1">Cell membrane</location>
        <topology evidence="1">Multi-pass membrane protein</topology>
    </subcellularLocation>
</comment>
<evidence type="ECO:0000256" key="6">
    <source>
        <dbReference type="ARBA" id="ARBA00023136"/>
    </source>
</evidence>
<protein>
    <submittedName>
        <fullName evidence="9">MFS transporter</fullName>
    </submittedName>
</protein>
<evidence type="ECO:0000313" key="9">
    <source>
        <dbReference type="EMBL" id="GIJ60374.1"/>
    </source>
</evidence>
<dbReference type="InterPro" id="IPR020846">
    <property type="entry name" value="MFS_dom"/>
</dbReference>